<reference evidence="4" key="1">
    <citation type="submission" date="2018-05" db="EMBL/GenBank/DDBJ databases">
        <authorList>
            <person name="Lanie J.A."/>
            <person name="Ng W.-L."/>
            <person name="Kazmierczak K.M."/>
            <person name="Andrzejewski T.M."/>
            <person name="Davidsen T.M."/>
            <person name="Wayne K.J."/>
            <person name="Tettelin H."/>
            <person name="Glass J.I."/>
            <person name="Rusch D."/>
            <person name="Podicherti R."/>
            <person name="Tsui H.-C.T."/>
            <person name="Winkler M.E."/>
        </authorList>
    </citation>
    <scope>NUCLEOTIDE SEQUENCE</scope>
</reference>
<evidence type="ECO:0000313" key="4">
    <source>
        <dbReference type="EMBL" id="SVB77414.1"/>
    </source>
</evidence>
<dbReference type="GO" id="GO:0016491">
    <property type="term" value="F:oxidoreductase activity"/>
    <property type="evidence" value="ECO:0007669"/>
    <property type="project" value="UniProtKB-KW"/>
</dbReference>
<dbReference type="InterPro" id="IPR001613">
    <property type="entry name" value="Flavin_amine_oxidase"/>
</dbReference>
<dbReference type="InterPro" id="IPR002937">
    <property type="entry name" value="Amino_oxidase"/>
</dbReference>
<dbReference type="Gene3D" id="3.90.660.10">
    <property type="match status" value="1"/>
</dbReference>
<dbReference type="InterPro" id="IPR036188">
    <property type="entry name" value="FAD/NAD-bd_sf"/>
</dbReference>
<dbReference type="InterPro" id="IPR050281">
    <property type="entry name" value="Flavin_monoamine_oxidase"/>
</dbReference>
<feature type="non-terminal residue" evidence="4">
    <location>
        <position position="1"/>
    </location>
</feature>
<dbReference type="PRINTS" id="PR00757">
    <property type="entry name" value="AMINEOXDASEF"/>
</dbReference>
<organism evidence="4">
    <name type="scientific">marine metagenome</name>
    <dbReference type="NCBI Taxonomy" id="408172"/>
    <lineage>
        <taxon>unclassified sequences</taxon>
        <taxon>metagenomes</taxon>
        <taxon>ecological metagenomes</taxon>
    </lineage>
</organism>
<gene>
    <name evidence="4" type="ORF">METZ01_LOCUS230268</name>
</gene>
<dbReference type="Gene3D" id="3.50.50.60">
    <property type="entry name" value="FAD/NAD(P)-binding domain"/>
    <property type="match status" value="1"/>
</dbReference>
<accession>A0A382GRH5</accession>
<evidence type="ECO:0000259" key="3">
    <source>
        <dbReference type="Pfam" id="PF01593"/>
    </source>
</evidence>
<dbReference type="Pfam" id="PF01593">
    <property type="entry name" value="Amino_oxidase"/>
    <property type="match status" value="1"/>
</dbReference>
<comment type="cofactor">
    <cofactor evidence="1">
        <name>FAD</name>
        <dbReference type="ChEBI" id="CHEBI:57692"/>
    </cofactor>
</comment>
<evidence type="ECO:0000256" key="1">
    <source>
        <dbReference type="ARBA" id="ARBA00001974"/>
    </source>
</evidence>
<dbReference type="AlphaFoldDB" id="A0A382GRH5"/>
<dbReference type="EMBL" id="UINC01056873">
    <property type="protein sequence ID" value="SVB77414.1"/>
    <property type="molecule type" value="Genomic_DNA"/>
</dbReference>
<keyword evidence="2" id="KW-0560">Oxidoreductase</keyword>
<evidence type="ECO:0000256" key="2">
    <source>
        <dbReference type="ARBA" id="ARBA00023002"/>
    </source>
</evidence>
<dbReference type="PANTHER" id="PTHR10742">
    <property type="entry name" value="FLAVIN MONOAMINE OXIDASE"/>
    <property type="match status" value="1"/>
</dbReference>
<protein>
    <recommendedName>
        <fullName evidence="3">Amine oxidase domain-containing protein</fullName>
    </recommendedName>
</protein>
<dbReference type="SUPFAM" id="SSF54373">
    <property type="entry name" value="FAD-linked reductases, C-terminal domain"/>
    <property type="match status" value="1"/>
</dbReference>
<dbReference type="PANTHER" id="PTHR10742:SF410">
    <property type="entry name" value="LYSINE-SPECIFIC HISTONE DEMETHYLASE 2"/>
    <property type="match status" value="1"/>
</dbReference>
<dbReference type="SUPFAM" id="SSF51905">
    <property type="entry name" value="FAD/NAD(P)-binding domain"/>
    <property type="match status" value="1"/>
</dbReference>
<feature type="domain" description="Amine oxidase" evidence="3">
    <location>
        <begin position="17"/>
        <end position="426"/>
    </location>
</feature>
<sequence>TPVTPVAEEIIVVGAGLAGLTAAKDMKVAGFDVTVLEAREHIGGRAYTDQSTGIPLDMGASWILGINQSATYELAVEAGVAVSAPFTWDSQGYVFDGSPFTITSEDIDLFNQELATGCQINYQAQSSTSFEEMAETKYENGNFPYLDRREFDYLISTYIEISYAGDVSLMSASQCWEGSDYVGNDVTIPGGYSQLSSYLSQGLDIELNTVVTAVTYNNQGVTITTSKGVYSADRAVMTVPIGVLRSGDIQFSPTLPQSKLDAINLIGSGTINKTWMIFPHTFWDTNTVLFQYMSDPKGHFSEWYSFDNLETYSVLLAFNGGSEAIEMESLTDEEITAEAMTILRTMFGADIPEPVDVIQTRWNSDPFAKGAYSFLRAGAVAVRDRNNLAENVIERLFFAGEATSVANYATTEGAIRSGRKAAIDVLNYAN</sequence>
<name>A0A382GRH5_9ZZZZ</name>
<proteinExistence type="predicted"/>